<protein>
    <recommendedName>
        <fullName evidence="3">Thioredoxin domain-containing protein</fullName>
    </recommendedName>
</protein>
<proteinExistence type="predicted"/>
<name>R4Z0N7_9ACTN</name>
<keyword evidence="5" id="KW-1185">Reference proteome</keyword>
<dbReference type="eggNOG" id="COG0526">
    <property type="taxonomic scope" value="Bacteria"/>
</dbReference>
<dbReference type="InterPro" id="IPR012336">
    <property type="entry name" value="Thioredoxin-like_fold"/>
</dbReference>
<reference evidence="4 5" key="1">
    <citation type="journal article" date="2013" name="ISME J.">
        <title>Metabolic model for the filamentous 'Candidatus Microthrix parvicella' based on genomic and metagenomic analyses.</title>
        <authorList>
            <person name="Jon McIlroy S."/>
            <person name="Kristiansen R."/>
            <person name="Albertsen M."/>
            <person name="Michael Karst S."/>
            <person name="Rossetti S."/>
            <person name="Lund Nielsen J."/>
            <person name="Tandoi V."/>
            <person name="James Seviour R."/>
            <person name="Nielsen P.H."/>
        </authorList>
    </citation>
    <scope>NUCLEOTIDE SEQUENCE [LARGE SCALE GENOMIC DNA]</scope>
    <source>
        <strain evidence="4 5">RN1</strain>
    </source>
</reference>
<dbReference type="RefSeq" id="WP_012227991.1">
    <property type="nucleotide sequence ID" value="NZ_HG422565.1"/>
</dbReference>
<evidence type="ECO:0000313" key="4">
    <source>
        <dbReference type="EMBL" id="CCM64235.1"/>
    </source>
</evidence>
<dbReference type="Proteomes" id="UP000018291">
    <property type="component" value="Unassembled WGS sequence"/>
</dbReference>
<dbReference type="OrthoDB" id="128449at2"/>
<evidence type="ECO:0000256" key="1">
    <source>
        <dbReference type="SAM" id="MobiDB-lite"/>
    </source>
</evidence>
<dbReference type="CDD" id="cd02966">
    <property type="entry name" value="TlpA_like_family"/>
    <property type="match status" value="1"/>
</dbReference>
<dbReference type="SUPFAM" id="SSF52833">
    <property type="entry name" value="Thioredoxin-like"/>
    <property type="match status" value="1"/>
</dbReference>
<feature type="transmembrane region" description="Helical" evidence="2">
    <location>
        <begin position="26"/>
        <end position="47"/>
    </location>
</feature>
<dbReference type="HOGENOM" id="CLU_1140945_0_0_11"/>
<dbReference type="PANTHER" id="PTHR42852">
    <property type="entry name" value="THIOL:DISULFIDE INTERCHANGE PROTEIN DSBE"/>
    <property type="match status" value="1"/>
</dbReference>
<organism evidence="4 5">
    <name type="scientific">Candidatus Neomicrothrix parvicella RN1</name>
    <dbReference type="NCBI Taxonomy" id="1229780"/>
    <lineage>
        <taxon>Bacteria</taxon>
        <taxon>Bacillati</taxon>
        <taxon>Actinomycetota</taxon>
        <taxon>Acidimicrobiia</taxon>
        <taxon>Acidimicrobiales</taxon>
        <taxon>Microthrixaceae</taxon>
        <taxon>Candidatus Neomicrothrix</taxon>
    </lineage>
</organism>
<keyword evidence="2" id="KW-0472">Membrane</keyword>
<dbReference type="EMBL" id="CANL01000029">
    <property type="protein sequence ID" value="CCM64235.1"/>
    <property type="molecule type" value="Genomic_DNA"/>
</dbReference>
<keyword evidence="2" id="KW-1133">Transmembrane helix</keyword>
<evidence type="ECO:0000259" key="3">
    <source>
        <dbReference type="PROSITE" id="PS51352"/>
    </source>
</evidence>
<dbReference type="PROSITE" id="PS51352">
    <property type="entry name" value="THIOREDOXIN_2"/>
    <property type="match status" value="1"/>
</dbReference>
<dbReference type="InterPro" id="IPR013766">
    <property type="entry name" value="Thioredoxin_domain"/>
</dbReference>
<evidence type="ECO:0000313" key="5">
    <source>
        <dbReference type="Proteomes" id="UP000018291"/>
    </source>
</evidence>
<feature type="domain" description="Thioredoxin" evidence="3">
    <location>
        <begin position="94"/>
        <end position="240"/>
    </location>
</feature>
<dbReference type="InterPro" id="IPR050553">
    <property type="entry name" value="Thioredoxin_ResA/DsbE_sf"/>
</dbReference>
<keyword evidence="2" id="KW-0812">Transmembrane</keyword>
<dbReference type="PANTHER" id="PTHR42852:SF13">
    <property type="entry name" value="PROTEIN DIPZ"/>
    <property type="match status" value="1"/>
</dbReference>
<evidence type="ECO:0000256" key="2">
    <source>
        <dbReference type="SAM" id="Phobius"/>
    </source>
</evidence>
<dbReference type="Gene3D" id="3.40.30.10">
    <property type="entry name" value="Glutaredoxin"/>
    <property type="match status" value="1"/>
</dbReference>
<sequence>MSNRPKLSGRPAIPGYTQKPESTGSVPVWAIIAGVVVVIVIAAGIALGASGGDEKSAAGSKDSAQAADAAYGDKATSEFRPVKVDGEALPAFEQSEGDAAIGMAAPKLTGANFVNDPVTVGDGPAMVVFGAHWCPHCQREVPKLTQWIDGGLLPEGVSATLVSTGVKEDAGSEPPTAWVASTGWDDPVLVDSAQSDAATAYGLSGFPYFVFLDADGNVTHRASGELPQAQIEQYLSEIAPSAK</sequence>
<dbReference type="Pfam" id="PF13098">
    <property type="entry name" value="Thioredoxin_2"/>
    <property type="match status" value="1"/>
</dbReference>
<dbReference type="InterPro" id="IPR036249">
    <property type="entry name" value="Thioredoxin-like_sf"/>
</dbReference>
<accession>R4Z0N7</accession>
<dbReference type="AlphaFoldDB" id="R4Z0N7"/>
<gene>
    <name evidence="4" type="ORF">BN381_350095</name>
</gene>
<feature type="region of interest" description="Disordered" evidence="1">
    <location>
        <begin position="1"/>
        <end position="22"/>
    </location>
</feature>
<dbReference type="STRING" id="1229780.BN381_350095"/>
<comment type="caution">
    <text evidence="4">The sequence shown here is derived from an EMBL/GenBank/DDBJ whole genome shotgun (WGS) entry which is preliminary data.</text>
</comment>